<dbReference type="InterPro" id="IPR050241">
    <property type="entry name" value="NAD-cap_RNA_hydrolase_NudC"/>
</dbReference>
<dbReference type="EMBL" id="KB454495">
    <property type="protein sequence ID" value="EME31017.1"/>
    <property type="molecule type" value="Genomic_DNA"/>
</dbReference>
<keyword evidence="7" id="KW-0460">Magnesium</keyword>
<dbReference type="AlphaFoldDB" id="M2XLG7"/>
<evidence type="ECO:0000256" key="5">
    <source>
        <dbReference type="ARBA" id="ARBA00022723"/>
    </source>
</evidence>
<evidence type="ECO:0000256" key="9">
    <source>
        <dbReference type="ARBA" id="ARBA00023679"/>
    </source>
</evidence>
<dbReference type="GO" id="GO:0019677">
    <property type="term" value="P:NAD+ catabolic process"/>
    <property type="evidence" value="ECO:0007669"/>
    <property type="project" value="TreeGrafter"/>
</dbReference>
<feature type="signal peptide" evidence="10">
    <location>
        <begin position="1"/>
        <end position="17"/>
    </location>
</feature>
<dbReference type="OMA" id="CEAAPEC"/>
<dbReference type="eggNOG" id="KOG3084">
    <property type="taxonomic scope" value="Eukaryota"/>
</dbReference>
<dbReference type="STRING" id="130081.M2XLG7"/>
<feature type="chain" id="PRO_5004029321" description="NAD(+) diphosphatase" evidence="10">
    <location>
        <begin position="18"/>
        <end position="447"/>
    </location>
</feature>
<keyword evidence="5" id="KW-0479">Metal-binding</keyword>
<evidence type="ECO:0000256" key="4">
    <source>
        <dbReference type="ARBA" id="ARBA00012381"/>
    </source>
</evidence>
<protein>
    <recommendedName>
        <fullName evidence="4">NAD(+) diphosphatase</fullName>
        <ecNumber evidence="4">3.6.1.22</ecNumber>
    </recommendedName>
</protein>
<accession>M2XLG7</accession>
<evidence type="ECO:0000256" key="8">
    <source>
        <dbReference type="ARBA" id="ARBA00023027"/>
    </source>
</evidence>
<dbReference type="Gene3D" id="3.90.79.10">
    <property type="entry name" value="Nucleoside Triphosphate Pyrophosphohydrolase"/>
    <property type="match status" value="1"/>
</dbReference>
<evidence type="ECO:0000259" key="11">
    <source>
        <dbReference type="PROSITE" id="PS51462"/>
    </source>
</evidence>
<dbReference type="SUPFAM" id="SSF55811">
    <property type="entry name" value="Nudix"/>
    <property type="match status" value="1"/>
</dbReference>
<dbReference type="GO" id="GO:0035529">
    <property type="term" value="F:NADH pyrophosphatase activity"/>
    <property type="evidence" value="ECO:0007669"/>
    <property type="project" value="TreeGrafter"/>
</dbReference>
<name>M2XLG7_GALSU</name>
<dbReference type="GO" id="GO:0005829">
    <property type="term" value="C:cytosol"/>
    <property type="evidence" value="ECO:0007669"/>
    <property type="project" value="TreeGrafter"/>
</dbReference>
<dbReference type="PANTHER" id="PTHR42904:SF6">
    <property type="entry name" value="NAD-CAPPED RNA HYDROLASE NUDT12"/>
    <property type="match status" value="1"/>
</dbReference>
<dbReference type="PROSITE" id="PS51462">
    <property type="entry name" value="NUDIX"/>
    <property type="match status" value="1"/>
</dbReference>
<dbReference type="CDD" id="cd03429">
    <property type="entry name" value="NUDIX_NADH_pyrophosphatase_Nudt13"/>
    <property type="match status" value="1"/>
</dbReference>
<dbReference type="Proteomes" id="UP000030680">
    <property type="component" value="Unassembled WGS sequence"/>
</dbReference>
<dbReference type="EC" id="3.6.1.22" evidence="4"/>
<keyword evidence="8" id="KW-0520">NAD</keyword>
<dbReference type="GO" id="GO:0110153">
    <property type="term" value="F:RNA NAD-cap (NMN-forming) hydrolase activity"/>
    <property type="evidence" value="ECO:0007669"/>
    <property type="project" value="RHEA"/>
</dbReference>
<dbReference type="Pfam" id="PF00293">
    <property type="entry name" value="NUDIX"/>
    <property type="match status" value="1"/>
</dbReference>
<evidence type="ECO:0000256" key="2">
    <source>
        <dbReference type="ARBA" id="ARBA00001947"/>
    </source>
</evidence>
<comment type="catalytic activity">
    <reaction evidence="9">
        <text>a 5'-end NAD(+)-phospho-ribonucleoside in mRNA + H2O = a 5'-end phospho-adenosine-phospho-ribonucleoside in mRNA + beta-nicotinamide D-ribonucleotide + 2 H(+)</text>
        <dbReference type="Rhea" id="RHEA:60876"/>
        <dbReference type="Rhea" id="RHEA-COMP:15698"/>
        <dbReference type="Rhea" id="RHEA-COMP:15719"/>
        <dbReference type="ChEBI" id="CHEBI:14649"/>
        <dbReference type="ChEBI" id="CHEBI:15377"/>
        <dbReference type="ChEBI" id="CHEBI:15378"/>
        <dbReference type="ChEBI" id="CHEBI:144029"/>
        <dbReference type="ChEBI" id="CHEBI:144051"/>
    </reaction>
    <physiologicalReaction direction="left-to-right" evidence="9">
        <dbReference type="Rhea" id="RHEA:60877"/>
    </physiologicalReaction>
</comment>
<keyword evidence="6 12" id="KW-0378">Hydrolase</keyword>
<dbReference type="InterPro" id="IPR000086">
    <property type="entry name" value="NUDIX_hydrolase_dom"/>
</dbReference>
<gene>
    <name evidence="12" type="ORF">Gasu_17780</name>
</gene>
<reference evidence="13" key="1">
    <citation type="journal article" date="2013" name="Science">
        <title>Gene transfer from bacteria and archaea facilitated evolution of an extremophilic eukaryote.</title>
        <authorList>
            <person name="Schonknecht G."/>
            <person name="Chen W.H."/>
            <person name="Ternes C.M."/>
            <person name="Barbier G.G."/>
            <person name="Shrestha R.P."/>
            <person name="Stanke M."/>
            <person name="Brautigam A."/>
            <person name="Baker B.J."/>
            <person name="Banfield J.F."/>
            <person name="Garavito R.M."/>
            <person name="Carr K."/>
            <person name="Wilkerson C."/>
            <person name="Rensing S.A."/>
            <person name="Gagneul D."/>
            <person name="Dickenson N.E."/>
            <person name="Oesterhelt C."/>
            <person name="Lercher M.J."/>
            <person name="Weber A.P."/>
        </authorList>
    </citation>
    <scope>NUCLEOTIDE SEQUENCE [LARGE SCALE GENOMIC DNA]</scope>
    <source>
        <strain evidence="13">074W</strain>
    </source>
</reference>
<dbReference type="GeneID" id="17089705"/>
<dbReference type="GO" id="GO:0046872">
    <property type="term" value="F:metal ion binding"/>
    <property type="evidence" value="ECO:0007669"/>
    <property type="project" value="UniProtKB-KW"/>
</dbReference>
<dbReference type="GO" id="GO:0005777">
    <property type="term" value="C:peroxisome"/>
    <property type="evidence" value="ECO:0007669"/>
    <property type="project" value="TreeGrafter"/>
</dbReference>
<evidence type="ECO:0000256" key="10">
    <source>
        <dbReference type="SAM" id="SignalP"/>
    </source>
</evidence>
<dbReference type="KEGG" id="gsl:Gasu_17780"/>
<dbReference type="PANTHER" id="PTHR42904">
    <property type="entry name" value="NUDIX HYDROLASE, NUDC SUBFAMILY"/>
    <property type="match status" value="1"/>
</dbReference>
<dbReference type="InterPro" id="IPR015797">
    <property type="entry name" value="NUDIX_hydrolase-like_dom_sf"/>
</dbReference>
<evidence type="ECO:0000313" key="13">
    <source>
        <dbReference type="Proteomes" id="UP000030680"/>
    </source>
</evidence>
<sequence length="447" mass="50803">MTLWLVGTLGVCTGGGSLFVHVISCSCLRSSCFRQVNLHSYRHLRTPRKGPYYYCSHRNRLCHKLPWFLPFGNYRLTHTRHIVGTHSVADILSNTLFQRVVMNDRGLLNTFSRSPLDRLNNHRNQASLLEECENSSQVRYIIFYHREPLLKVVTEQAPSEKEPFVKEQAHIAWFTREHGLVEEILAKGGQALLLGKWTSVKHAILSDENVSSDIYDKYCFVLDATGIWNSDQISQIGAQPMNIRSLLYKIQFDPQEAAVLAHAQSLLEFHVRHQYCGKCGALTELGGLGSKRVCSAGCGMEWFPRSDPVIIVAVVKNGHLLMGRQPSWPLGRYSVIAGFMEHGESIEDAIYREVKEETFIQVGRCRYHSSQPWPFPYSLMLGFVAEASSQTIQVDKQELDDAKWFSREQVQQMLSNRDPNGLRGPPPQSIAYELCHAFVNGDEICNF</sequence>
<evidence type="ECO:0000256" key="7">
    <source>
        <dbReference type="ARBA" id="ARBA00022842"/>
    </source>
</evidence>
<dbReference type="InterPro" id="IPR049734">
    <property type="entry name" value="NudC-like_C"/>
</dbReference>
<organism evidence="12 13">
    <name type="scientific">Galdieria sulphuraria</name>
    <name type="common">Red alga</name>
    <dbReference type="NCBI Taxonomy" id="130081"/>
    <lineage>
        <taxon>Eukaryota</taxon>
        <taxon>Rhodophyta</taxon>
        <taxon>Bangiophyceae</taxon>
        <taxon>Galdieriales</taxon>
        <taxon>Galdieriaceae</taxon>
        <taxon>Galdieria</taxon>
    </lineage>
</organism>
<dbReference type="Gene3D" id="3.90.79.20">
    <property type="match status" value="1"/>
</dbReference>
<dbReference type="OrthoDB" id="5542at2759"/>
<comment type="cofactor">
    <cofactor evidence="2">
        <name>Zn(2+)</name>
        <dbReference type="ChEBI" id="CHEBI:29105"/>
    </cofactor>
</comment>
<feature type="domain" description="Nudix hydrolase" evidence="11">
    <location>
        <begin position="304"/>
        <end position="431"/>
    </location>
</feature>
<dbReference type="RefSeq" id="XP_005707537.1">
    <property type="nucleotide sequence ID" value="XM_005707480.1"/>
</dbReference>
<comment type="cofactor">
    <cofactor evidence="1">
        <name>Mg(2+)</name>
        <dbReference type="ChEBI" id="CHEBI:18420"/>
    </cofactor>
</comment>
<proteinExistence type="inferred from homology"/>
<comment type="similarity">
    <text evidence="3">Belongs to the Nudix hydrolase family. NudC subfamily.</text>
</comment>
<dbReference type="GO" id="GO:0006742">
    <property type="term" value="P:NADP+ catabolic process"/>
    <property type="evidence" value="ECO:0007669"/>
    <property type="project" value="TreeGrafter"/>
</dbReference>
<keyword evidence="10" id="KW-0732">Signal</keyword>
<keyword evidence="13" id="KW-1185">Reference proteome</keyword>
<dbReference type="NCBIfam" id="NF001299">
    <property type="entry name" value="PRK00241.1"/>
    <property type="match status" value="1"/>
</dbReference>
<evidence type="ECO:0000256" key="6">
    <source>
        <dbReference type="ARBA" id="ARBA00022801"/>
    </source>
</evidence>
<evidence type="ECO:0000256" key="1">
    <source>
        <dbReference type="ARBA" id="ARBA00001946"/>
    </source>
</evidence>
<evidence type="ECO:0000256" key="3">
    <source>
        <dbReference type="ARBA" id="ARBA00009595"/>
    </source>
</evidence>
<dbReference type="Gramene" id="EME31017">
    <property type="protein sequence ID" value="EME31017"/>
    <property type="gene ID" value="Gasu_17780"/>
</dbReference>
<evidence type="ECO:0000313" key="12">
    <source>
        <dbReference type="EMBL" id="EME31017.1"/>
    </source>
</evidence>